<name>F0Y3F7_AURAN</name>
<evidence type="ECO:0000259" key="8">
    <source>
        <dbReference type="PROSITE" id="PS50067"/>
    </source>
</evidence>
<evidence type="ECO:0000313" key="9">
    <source>
        <dbReference type="EMBL" id="EGB10256.1"/>
    </source>
</evidence>
<evidence type="ECO:0000256" key="2">
    <source>
        <dbReference type="ARBA" id="ARBA00022490"/>
    </source>
</evidence>
<dbReference type="RefSeq" id="XP_009035071.1">
    <property type="nucleotide sequence ID" value="XM_009036823.1"/>
</dbReference>
<dbReference type="SUPFAM" id="SSF52540">
    <property type="entry name" value="P-loop containing nucleoside triphosphate hydrolases"/>
    <property type="match status" value="1"/>
</dbReference>
<dbReference type="GO" id="GO:0051231">
    <property type="term" value="P:spindle elongation"/>
    <property type="evidence" value="ECO:0007669"/>
    <property type="project" value="TreeGrafter"/>
</dbReference>
<dbReference type="eggNOG" id="KOG4280">
    <property type="taxonomic scope" value="Eukaryota"/>
</dbReference>
<evidence type="ECO:0000256" key="7">
    <source>
        <dbReference type="RuleBase" id="RU000394"/>
    </source>
</evidence>
<feature type="non-terminal residue" evidence="9">
    <location>
        <position position="386"/>
    </location>
</feature>
<accession>F0Y3F7</accession>
<evidence type="ECO:0000313" key="10">
    <source>
        <dbReference type="Proteomes" id="UP000002729"/>
    </source>
</evidence>
<dbReference type="EMBL" id="GL833124">
    <property type="protein sequence ID" value="EGB10256.1"/>
    <property type="molecule type" value="Genomic_DNA"/>
</dbReference>
<evidence type="ECO:0000256" key="5">
    <source>
        <dbReference type="ARBA" id="ARBA00023054"/>
    </source>
</evidence>
<dbReference type="PROSITE" id="PS50067">
    <property type="entry name" value="KINESIN_MOTOR_2"/>
    <property type="match status" value="1"/>
</dbReference>
<keyword evidence="5" id="KW-0175">Coiled coil</keyword>
<dbReference type="OMA" id="YKGRCAI"/>
<sequence>MGDAARTERIKVMIRVRPLVALETDGAHRSSDTVVETTPTEVVLHGAEARHQLACAFDTVLGPGSTQEDVYGHVGDCVDTVAQGYNATVLAYGQTGSGKTHTMFGAGGWSESPGGWSGGGIIPRAVAALFDALPRGAQVFASFLQVYREQVYDMLRDGAMDRPLEIHEEALSEGGGTFVSGLSEYGVRSAADCVNLVRAGEANRATRETQMNASSSRSHSIFTLLVEQKRVDDDGGGEVTLRSKFNLVDLAGSEKWDARQAMGDARVAEMTRINLSLHTLGKCVAALAARAKRRGGAPGDAAHVPYRESKLTRLLADSLGGNSLTRLIATLSPAADCVDESVSTLRFADRARSVVVSVRRNLRRPVDHALVQRLQSEVQRLRAILD</sequence>
<dbReference type="Pfam" id="PF00225">
    <property type="entry name" value="Kinesin"/>
    <property type="match status" value="1"/>
</dbReference>
<feature type="domain" description="Kinesin motor" evidence="8">
    <location>
        <begin position="9"/>
        <end position="354"/>
    </location>
</feature>
<dbReference type="GO" id="GO:0005874">
    <property type="term" value="C:microtubule"/>
    <property type="evidence" value="ECO:0007669"/>
    <property type="project" value="UniProtKB-KW"/>
</dbReference>
<dbReference type="InterPro" id="IPR001752">
    <property type="entry name" value="Kinesin_motor_dom"/>
</dbReference>
<organism evidence="10">
    <name type="scientific">Aureococcus anophagefferens</name>
    <name type="common">Harmful bloom alga</name>
    <dbReference type="NCBI Taxonomy" id="44056"/>
    <lineage>
        <taxon>Eukaryota</taxon>
        <taxon>Sar</taxon>
        <taxon>Stramenopiles</taxon>
        <taxon>Ochrophyta</taxon>
        <taxon>Pelagophyceae</taxon>
        <taxon>Pelagomonadales</taxon>
        <taxon>Pelagomonadaceae</taxon>
        <taxon>Aureococcus</taxon>
    </lineage>
</organism>
<dbReference type="SMART" id="SM00129">
    <property type="entry name" value="KISc"/>
    <property type="match status" value="1"/>
</dbReference>
<dbReference type="InterPro" id="IPR027417">
    <property type="entry name" value="P-loop_NTPase"/>
</dbReference>
<evidence type="ECO:0000256" key="4">
    <source>
        <dbReference type="ARBA" id="ARBA00022840"/>
    </source>
</evidence>
<comment type="subcellular location">
    <subcellularLocation>
        <location evidence="1">Cytoplasm</location>
    </subcellularLocation>
</comment>
<feature type="binding site" evidence="6">
    <location>
        <begin position="93"/>
        <end position="100"/>
    </location>
    <ligand>
        <name>ATP</name>
        <dbReference type="ChEBI" id="CHEBI:30616"/>
    </ligand>
</feature>
<dbReference type="InterPro" id="IPR027640">
    <property type="entry name" value="Kinesin-like_fam"/>
</dbReference>
<evidence type="ECO:0000256" key="3">
    <source>
        <dbReference type="ARBA" id="ARBA00022741"/>
    </source>
</evidence>
<evidence type="ECO:0000256" key="1">
    <source>
        <dbReference type="ARBA" id="ARBA00004496"/>
    </source>
</evidence>
<keyword evidence="7" id="KW-0493">Microtubule</keyword>
<keyword evidence="10" id="KW-1185">Reference proteome</keyword>
<keyword evidence="6 7" id="KW-0505">Motor protein</keyword>
<dbReference type="GO" id="GO:0005737">
    <property type="term" value="C:cytoplasm"/>
    <property type="evidence" value="ECO:0007669"/>
    <property type="project" value="UniProtKB-SubCell"/>
</dbReference>
<dbReference type="GO" id="GO:0007052">
    <property type="term" value="P:mitotic spindle organization"/>
    <property type="evidence" value="ECO:0007669"/>
    <property type="project" value="TreeGrafter"/>
</dbReference>
<dbReference type="PANTHER" id="PTHR47969:SF15">
    <property type="entry name" value="CHROMOSOME-ASSOCIATED KINESIN KIF4A-RELATED"/>
    <property type="match status" value="1"/>
</dbReference>
<protein>
    <recommendedName>
        <fullName evidence="7">Kinesin-like protein</fullName>
    </recommendedName>
</protein>
<dbReference type="GeneID" id="20219713"/>
<dbReference type="KEGG" id="aaf:AURANDRAFT_23121"/>
<keyword evidence="2" id="KW-0963">Cytoplasm</keyword>
<dbReference type="PROSITE" id="PS00411">
    <property type="entry name" value="KINESIN_MOTOR_1"/>
    <property type="match status" value="1"/>
</dbReference>
<dbReference type="OrthoDB" id="123929at2759"/>
<dbReference type="GO" id="GO:0007018">
    <property type="term" value="P:microtubule-based movement"/>
    <property type="evidence" value="ECO:0007669"/>
    <property type="project" value="InterPro"/>
</dbReference>
<dbReference type="AlphaFoldDB" id="F0Y3F7"/>
<dbReference type="PANTHER" id="PTHR47969">
    <property type="entry name" value="CHROMOSOME-ASSOCIATED KINESIN KIF4A-RELATED"/>
    <property type="match status" value="1"/>
</dbReference>
<dbReference type="Gene3D" id="3.40.850.10">
    <property type="entry name" value="Kinesin motor domain"/>
    <property type="match status" value="1"/>
</dbReference>
<proteinExistence type="inferred from homology"/>
<keyword evidence="4 6" id="KW-0067">ATP-binding</keyword>
<dbReference type="PRINTS" id="PR00380">
    <property type="entry name" value="KINESINHEAVY"/>
</dbReference>
<dbReference type="Proteomes" id="UP000002729">
    <property type="component" value="Unassembled WGS sequence"/>
</dbReference>
<dbReference type="GO" id="GO:0003777">
    <property type="term" value="F:microtubule motor activity"/>
    <property type="evidence" value="ECO:0007669"/>
    <property type="project" value="InterPro"/>
</dbReference>
<reference evidence="9 10" key="1">
    <citation type="journal article" date="2011" name="Proc. Natl. Acad. Sci. U.S.A.">
        <title>Niche of harmful alga Aureococcus anophagefferens revealed through ecogenomics.</title>
        <authorList>
            <person name="Gobler C.J."/>
            <person name="Berry D.L."/>
            <person name="Dyhrman S.T."/>
            <person name="Wilhelm S.W."/>
            <person name="Salamov A."/>
            <person name="Lobanov A.V."/>
            <person name="Zhang Y."/>
            <person name="Collier J.L."/>
            <person name="Wurch L.L."/>
            <person name="Kustka A.B."/>
            <person name="Dill B.D."/>
            <person name="Shah M."/>
            <person name="VerBerkmoes N.C."/>
            <person name="Kuo A."/>
            <person name="Terry A."/>
            <person name="Pangilinan J."/>
            <person name="Lindquist E.A."/>
            <person name="Lucas S."/>
            <person name="Paulsen I.T."/>
            <person name="Hattenrath-Lehmann T.K."/>
            <person name="Talmage S.C."/>
            <person name="Walker E.A."/>
            <person name="Koch F."/>
            <person name="Burson A.M."/>
            <person name="Marcoval M.A."/>
            <person name="Tang Y.Z."/>
            <person name="Lecleir G.R."/>
            <person name="Coyne K.J."/>
            <person name="Berg G.M."/>
            <person name="Bertrand E.M."/>
            <person name="Saito M.A."/>
            <person name="Gladyshev V.N."/>
            <person name="Grigoriev I.V."/>
        </authorList>
    </citation>
    <scope>NUCLEOTIDE SEQUENCE [LARGE SCALE GENOMIC DNA]</scope>
    <source>
        <strain evidence="10">CCMP 1984</strain>
    </source>
</reference>
<dbReference type="GO" id="GO:0005875">
    <property type="term" value="C:microtubule associated complex"/>
    <property type="evidence" value="ECO:0007669"/>
    <property type="project" value="TreeGrafter"/>
</dbReference>
<dbReference type="InterPro" id="IPR019821">
    <property type="entry name" value="Kinesin_motor_CS"/>
</dbReference>
<gene>
    <name evidence="9" type="ORF">AURANDRAFT_23121</name>
</gene>
<keyword evidence="3 6" id="KW-0547">Nucleotide-binding</keyword>
<comment type="similarity">
    <text evidence="6 7">Belongs to the TRAFAC class myosin-kinesin ATPase superfamily. Kinesin family.</text>
</comment>
<dbReference type="InterPro" id="IPR036961">
    <property type="entry name" value="Kinesin_motor_dom_sf"/>
</dbReference>
<dbReference type="InParanoid" id="F0Y3F7"/>
<dbReference type="GO" id="GO:0005524">
    <property type="term" value="F:ATP binding"/>
    <property type="evidence" value="ECO:0007669"/>
    <property type="project" value="UniProtKB-UniRule"/>
</dbReference>
<dbReference type="GO" id="GO:0008017">
    <property type="term" value="F:microtubule binding"/>
    <property type="evidence" value="ECO:0007669"/>
    <property type="project" value="InterPro"/>
</dbReference>
<dbReference type="CDD" id="cd00106">
    <property type="entry name" value="KISc"/>
    <property type="match status" value="1"/>
</dbReference>
<evidence type="ECO:0000256" key="6">
    <source>
        <dbReference type="PROSITE-ProRule" id="PRU00283"/>
    </source>
</evidence>